<dbReference type="Proteomes" id="UP001152888">
    <property type="component" value="Unassembled WGS sequence"/>
</dbReference>
<name>A0A9P0M667_ACAOB</name>
<evidence type="ECO:0000313" key="1">
    <source>
        <dbReference type="EMBL" id="CAH2009919.1"/>
    </source>
</evidence>
<accession>A0A9P0M667</accession>
<organism evidence="1 2">
    <name type="scientific">Acanthoscelides obtectus</name>
    <name type="common">Bean weevil</name>
    <name type="synonym">Bruchus obtectus</name>
    <dbReference type="NCBI Taxonomy" id="200917"/>
    <lineage>
        <taxon>Eukaryota</taxon>
        <taxon>Metazoa</taxon>
        <taxon>Ecdysozoa</taxon>
        <taxon>Arthropoda</taxon>
        <taxon>Hexapoda</taxon>
        <taxon>Insecta</taxon>
        <taxon>Pterygota</taxon>
        <taxon>Neoptera</taxon>
        <taxon>Endopterygota</taxon>
        <taxon>Coleoptera</taxon>
        <taxon>Polyphaga</taxon>
        <taxon>Cucujiformia</taxon>
        <taxon>Chrysomeloidea</taxon>
        <taxon>Chrysomelidae</taxon>
        <taxon>Bruchinae</taxon>
        <taxon>Bruchini</taxon>
        <taxon>Acanthoscelides</taxon>
    </lineage>
</organism>
<evidence type="ECO:0000313" key="2">
    <source>
        <dbReference type="Proteomes" id="UP001152888"/>
    </source>
</evidence>
<keyword evidence="2" id="KW-1185">Reference proteome</keyword>
<gene>
    <name evidence="1" type="ORF">ACAOBT_LOCUS31213</name>
</gene>
<comment type="caution">
    <text evidence="1">The sequence shown here is derived from an EMBL/GenBank/DDBJ whole genome shotgun (WGS) entry which is preliminary data.</text>
</comment>
<proteinExistence type="predicted"/>
<reference evidence="1" key="1">
    <citation type="submission" date="2022-03" db="EMBL/GenBank/DDBJ databases">
        <authorList>
            <person name="Sayadi A."/>
        </authorList>
    </citation>
    <scope>NUCLEOTIDE SEQUENCE</scope>
</reference>
<sequence>MRSPDLNSLDSFL</sequence>
<protein>
    <submittedName>
        <fullName evidence="1">Uncharacterized protein</fullName>
    </submittedName>
</protein>
<dbReference type="EMBL" id="CAKOFQ010007933">
    <property type="protein sequence ID" value="CAH2009919.1"/>
    <property type="molecule type" value="Genomic_DNA"/>
</dbReference>